<dbReference type="InterPro" id="IPR050188">
    <property type="entry name" value="RluA_PseudoU_synthase"/>
</dbReference>
<organism evidence="4 5">
    <name type="scientific">Boletus reticuloceps</name>
    <dbReference type="NCBI Taxonomy" id="495285"/>
    <lineage>
        <taxon>Eukaryota</taxon>
        <taxon>Fungi</taxon>
        <taxon>Dikarya</taxon>
        <taxon>Basidiomycota</taxon>
        <taxon>Agaricomycotina</taxon>
        <taxon>Agaricomycetes</taxon>
        <taxon>Agaricomycetidae</taxon>
        <taxon>Boletales</taxon>
        <taxon>Boletineae</taxon>
        <taxon>Boletaceae</taxon>
        <taxon>Boletoideae</taxon>
        <taxon>Boletus</taxon>
    </lineage>
</organism>
<dbReference type="OrthoDB" id="424794at2759"/>
<name>A0A8I3AH03_9AGAM</name>
<keyword evidence="5" id="KW-1185">Reference proteome</keyword>
<feature type="domain" description="Pseudouridine synthase RsuA/RluA-like" evidence="3">
    <location>
        <begin position="183"/>
        <end position="337"/>
    </location>
</feature>
<dbReference type="PANTHER" id="PTHR21600">
    <property type="entry name" value="MITOCHONDRIAL RNA PSEUDOURIDINE SYNTHASE"/>
    <property type="match status" value="1"/>
</dbReference>
<dbReference type="NCBIfam" id="TIGR00005">
    <property type="entry name" value="rluA_subfam"/>
    <property type="match status" value="1"/>
</dbReference>
<dbReference type="InterPro" id="IPR006145">
    <property type="entry name" value="PsdUridine_synth_RsuA/RluA"/>
</dbReference>
<evidence type="ECO:0000256" key="2">
    <source>
        <dbReference type="SAM" id="MobiDB-lite"/>
    </source>
</evidence>
<feature type="compositionally biased region" description="Low complexity" evidence="2">
    <location>
        <begin position="525"/>
        <end position="537"/>
    </location>
</feature>
<feature type="region of interest" description="Disordered" evidence="2">
    <location>
        <begin position="360"/>
        <end position="439"/>
    </location>
</feature>
<dbReference type="PANTHER" id="PTHR21600:SF40">
    <property type="entry name" value="PSEUDOURIDYLATE SYNTHASE RPUSD2"/>
    <property type="match status" value="1"/>
</dbReference>
<dbReference type="InterPro" id="IPR020103">
    <property type="entry name" value="PsdUridine_synth_cat_dom_sf"/>
</dbReference>
<dbReference type="GO" id="GO:0003723">
    <property type="term" value="F:RNA binding"/>
    <property type="evidence" value="ECO:0007669"/>
    <property type="project" value="InterPro"/>
</dbReference>
<gene>
    <name evidence="4" type="ORF">JVT61DRAFT_806</name>
</gene>
<evidence type="ECO:0000256" key="1">
    <source>
        <dbReference type="PIRSR" id="PIRSR606225-1"/>
    </source>
</evidence>
<dbReference type="SUPFAM" id="SSF55120">
    <property type="entry name" value="Pseudouridine synthase"/>
    <property type="match status" value="1"/>
</dbReference>
<feature type="active site" evidence="1">
    <location>
        <position position="226"/>
    </location>
</feature>
<dbReference type="Proteomes" id="UP000683000">
    <property type="component" value="Unassembled WGS sequence"/>
</dbReference>
<evidence type="ECO:0000313" key="4">
    <source>
        <dbReference type="EMBL" id="KAG6382160.1"/>
    </source>
</evidence>
<dbReference type="Pfam" id="PF00849">
    <property type="entry name" value="PseudoU_synth_2"/>
    <property type="match status" value="1"/>
</dbReference>
<proteinExistence type="predicted"/>
<reference evidence="4" key="1">
    <citation type="submission" date="2021-03" db="EMBL/GenBank/DDBJ databases">
        <title>Evolutionary innovations through gain and loss of genes in the ectomycorrhizal Boletales.</title>
        <authorList>
            <person name="Wu G."/>
            <person name="Miyauchi S."/>
            <person name="Morin E."/>
            <person name="Yang Z.-L."/>
            <person name="Xu J."/>
            <person name="Martin F.M."/>
        </authorList>
    </citation>
    <scope>NUCLEOTIDE SEQUENCE</scope>
    <source>
        <strain evidence="4">BR01</strain>
    </source>
</reference>
<comment type="caution">
    <text evidence="4">The sequence shown here is derived from an EMBL/GenBank/DDBJ whole genome shotgun (WGS) entry which is preliminary data.</text>
</comment>
<protein>
    <submittedName>
        <fullName evidence="4">Pseudouridine synthase</fullName>
    </submittedName>
</protein>
<dbReference type="CDD" id="cd02557">
    <property type="entry name" value="PseudoU_synth_ScRIB2"/>
    <property type="match status" value="1"/>
</dbReference>
<dbReference type="AlphaFoldDB" id="A0A8I3AH03"/>
<dbReference type="EMBL" id="JAGFBS010000001">
    <property type="protein sequence ID" value="KAG6382160.1"/>
    <property type="molecule type" value="Genomic_DNA"/>
</dbReference>
<accession>A0A8I3AH03</accession>
<sequence length="639" mass="71769">MAQPLNTTLSKIARITVTACNRSCRLFYFVLANLHIFKLQGREELPLTKLSSRDQFRHVISRFITASMSGTLGQRPSSQIVIPATQNGGLKKIPPYWYPYTTMAKERWLGREILEIVSTEFRDRSMEYYRYALDSGVTTINGKAAKPETVVRNGDRIENVVHRHEPPVTATPVKIILHDKERDFLVIDKPGSIPVHATGRYFRHSLVEMLRHELAFDKVYTINRLDRLTSGLMILPLNADLARTLTNEFMNGSVRKEYVARCKGEFPAEEVVCEEPLLTVDRQMGLNIVHPEGKPAKTIFNRLHYDVNTDTSVLHCRFSFTLLPPTESTHQIRVHLQYLGHPIANDPVYSEERIWGPNLGKNGIDVTPSSDRSAPAPPKHLKSDDSLESLATIGGCSDAKSVSGGNENGTNDENNKKHPQPMKRLPRETGHDIGMGSPVPLSAEAVQIITRLRNMKDEDEDWSRWRDVVFRAKGALTPKSFRRPPPLPPQNKRRRGGRSIQEPMPTKNDSEILIPGTASPDEDSAALSSTPLPLPSSERAAQEQEPLKSDSDTLVPTEPADPEQLSLCEAAPRLPSLVAPEPEVDPATGTLYCPECYLPLHPDPKPEKLYIFLHALKYELSLGRFETEMPEWAKEGWEC</sequence>
<dbReference type="Gene3D" id="3.30.2350.10">
    <property type="entry name" value="Pseudouridine synthase"/>
    <property type="match status" value="1"/>
</dbReference>
<evidence type="ECO:0000313" key="5">
    <source>
        <dbReference type="Proteomes" id="UP000683000"/>
    </source>
</evidence>
<evidence type="ECO:0000259" key="3">
    <source>
        <dbReference type="Pfam" id="PF00849"/>
    </source>
</evidence>
<dbReference type="InterPro" id="IPR006225">
    <property type="entry name" value="PsdUridine_synth_RluC/D"/>
</dbReference>
<feature type="region of interest" description="Disordered" evidence="2">
    <location>
        <begin position="476"/>
        <end position="562"/>
    </location>
</feature>
<dbReference type="GO" id="GO:0009982">
    <property type="term" value="F:pseudouridine synthase activity"/>
    <property type="evidence" value="ECO:0007669"/>
    <property type="project" value="InterPro"/>
</dbReference>
<dbReference type="GO" id="GO:0000455">
    <property type="term" value="P:enzyme-directed rRNA pseudouridine synthesis"/>
    <property type="evidence" value="ECO:0007669"/>
    <property type="project" value="TreeGrafter"/>
</dbReference>
<feature type="compositionally biased region" description="Basic and acidic residues" evidence="2">
    <location>
        <begin position="540"/>
        <end position="551"/>
    </location>
</feature>